<name>A0A655Q7N7_VIBCL</name>
<feature type="region of interest" description="Disordered" evidence="1">
    <location>
        <begin position="33"/>
        <end position="58"/>
    </location>
</feature>
<sequence>MTFIICPCAVRPIELMMGIAPVAKIACSKVESPGVALPTAPSSGSNSSTWHKPPSASDKPTALMPSLIAWPCSILLAVPARAPAMIGI</sequence>
<evidence type="ECO:0000313" key="2">
    <source>
        <dbReference type="EMBL" id="CSA47515.1"/>
    </source>
</evidence>
<reference evidence="2 3" key="1">
    <citation type="submission" date="2015-07" db="EMBL/GenBank/DDBJ databases">
        <authorList>
            <consortium name="Pathogen Informatics"/>
        </authorList>
    </citation>
    <scope>NUCLEOTIDE SEQUENCE [LARGE SCALE GENOMIC DNA]</scope>
    <source>
        <strain evidence="2 3">A51</strain>
    </source>
</reference>
<dbReference type="EMBL" id="CWOW01000007">
    <property type="protein sequence ID" value="CSA47515.1"/>
    <property type="molecule type" value="Genomic_DNA"/>
</dbReference>
<proteinExistence type="predicted"/>
<evidence type="ECO:0000256" key="1">
    <source>
        <dbReference type="SAM" id="MobiDB-lite"/>
    </source>
</evidence>
<dbReference type="AlphaFoldDB" id="A0A655Q7N7"/>
<protein>
    <submittedName>
        <fullName evidence="2">Uncharacterized protein</fullName>
    </submittedName>
</protein>
<gene>
    <name evidence="2" type="ORF">ERS013165_01676</name>
</gene>
<evidence type="ECO:0000313" key="3">
    <source>
        <dbReference type="Proteomes" id="UP000044806"/>
    </source>
</evidence>
<organism evidence="2 3">
    <name type="scientific">Vibrio cholerae</name>
    <dbReference type="NCBI Taxonomy" id="666"/>
    <lineage>
        <taxon>Bacteria</taxon>
        <taxon>Pseudomonadati</taxon>
        <taxon>Pseudomonadota</taxon>
        <taxon>Gammaproteobacteria</taxon>
        <taxon>Vibrionales</taxon>
        <taxon>Vibrionaceae</taxon>
        <taxon>Vibrio</taxon>
    </lineage>
</organism>
<feature type="compositionally biased region" description="Polar residues" evidence="1">
    <location>
        <begin position="40"/>
        <end position="50"/>
    </location>
</feature>
<accession>A0A655Q7N7</accession>
<dbReference type="Proteomes" id="UP000044806">
    <property type="component" value="Unassembled WGS sequence"/>
</dbReference>